<dbReference type="Proteomes" id="UP000232323">
    <property type="component" value="Unassembled WGS sequence"/>
</dbReference>
<dbReference type="PANTHER" id="PTHR10555">
    <property type="entry name" value="SORTING NEXIN"/>
    <property type="match status" value="1"/>
</dbReference>
<feature type="region of interest" description="Disordered" evidence="1">
    <location>
        <begin position="11"/>
        <end position="79"/>
    </location>
</feature>
<dbReference type="SUPFAM" id="SSF103657">
    <property type="entry name" value="BAR/IMD domain-like"/>
    <property type="match status" value="1"/>
</dbReference>
<dbReference type="CDD" id="cd06859">
    <property type="entry name" value="PX_SNX1_2_like"/>
    <property type="match status" value="1"/>
</dbReference>
<gene>
    <name evidence="3" type="ORF">CEUSTIGMA_g9385.t1</name>
</gene>
<accession>A0A250XFW3</accession>
<dbReference type="EMBL" id="BEGY01000073">
    <property type="protein sequence ID" value="GAX81957.1"/>
    <property type="molecule type" value="Genomic_DNA"/>
</dbReference>
<reference evidence="3 4" key="1">
    <citation type="submission" date="2017-08" db="EMBL/GenBank/DDBJ databases">
        <title>Acidophilic green algal genome provides insights into adaptation to an acidic environment.</title>
        <authorList>
            <person name="Hirooka S."/>
            <person name="Hirose Y."/>
            <person name="Kanesaki Y."/>
            <person name="Higuchi S."/>
            <person name="Fujiwara T."/>
            <person name="Onuma R."/>
            <person name="Era A."/>
            <person name="Ohbayashi R."/>
            <person name="Uzuka A."/>
            <person name="Nozaki H."/>
            <person name="Yoshikawa H."/>
            <person name="Miyagishima S.Y."/>
        </authorList>
    </citation>
    <scope>NUCLEOTIDE SEQUENCE [LARGE SCALE GENOMIC DNA]</scope>
    <source>
        <strain evidence="3 4">NIES-2499</strain>
    </source>
</reference>
<dbReference type="Gene3D" id="1.20.1270.60">
    <property type="entry name" value="Arfaptin homology (AH) domain/BAR domain"/>
    <property type="match status" value="1"/>
</dbReference>
<dbReference type="GO" id="GO:0035091">
    <property type="term" value="F:phosphatidylinositol binding"/>
    <property type="evidence" value="ECO:0007669"/>
    <property type="project" value="InterPro"/>
</dbReference>
<dbReference type="PROSITE" id="PS50195">
    <property type="entry name" value="PX"/>
    <property type="match status" value="1"/>
</dbReference>
<feature type="domain" description="PX" evidence="2">
    <location>
        <begin position="83"/>
        <end position="203"/>
    </location>
</feature>
<evidence type="ECO:0000256" key="1">
    <source>
        <dbReference type="SAM" id="MobiDB-lite"/>
    </source>
</evidence>
<feature type="compositionally biased region" description="Polar residues" evidence="1">
    <location>
        <begin position="47"/>
        <end position="59"/>
    </location>
</feature>
<evidence type="ECO:0000313" key="4">
    <source>
        <dbReference type="Proteomes" id="UP000232323"/>
    </source>
</evidence>
<organism evidence="3 4">
    <name type="scientific">Chlamydomonas eustigma</name>
    <dbReference type="NCBI Taxonomy" id="1157962"/>
    <lineage>
        <taxon>Eukaryota</taxon>
        <taxon>Viridiplantae</taxon>
        <taxon>Chlorophyta</taxon>
        <taxon>core chlorophytes</taxon>
        <taxon>Chlorophyceae</taxon>
        <taxon>CS clade</taxon>
        <taxon>Chlamydomonadales</taxon>
        <taxon>Chlamydomonadaceae</taxon>
        <taxon>Chlamydomonas</taxon>
    </lineage>
</organism>
<sequence>MQDTGGHQFFSASATSGHPLAATSDQGSGLNTTVPPTYFKSSAAPPTLSTGGSFPTGYQPNPYHPGTPHTAVSGYMQNTPPNADLEISVVEPTKQGEGVSAHICYKVRSRPLLSGPTAPPASEVVRRFRDFSWLQYKMQERHKGVIIPPLPEKSAVQKFQMGTDFIEQRRRALQVYLSKVVSHPVLKEVPELNTFLRANEEEWTMEMARWQAETAASSKPAVGGAMQWFRNLQHSAQNMVSGRSDDSSEDPAYLKVRDYINSLEAHLVEAQRQAGRLARKEGELAAALAEFGNAAEGLGKFDSQGLLRGSFDILCARAGQVATTSRQRAERLSATFEIPLQQQARAIKSVQSAMSDRSVALSAYVLAKGDLDSKKLRLARLRATPGLSEGKVVEAERETMDAEEKVCITKLAYDTIVSRMTEELNRFQKERSVELSILLKELALTQAQSASENAQAWSSLLADIQQQQQMVRVA</sequence>
<evidence type="ECO:0000259" key="2">
    <source>
        <dbReference type="PROSITE" id="PS50195"/>
    </source>
</evidence>
<dbReference type="CDD" id="cd07596">
    <property type="entry name" value="BAR_SNX"/>
    <property type="match status" value="1"/>
</dbReference>
<proteinExistence type="predicted"/>
<dbReference type="OrthoDB" id="5227681at2759"/>
<dbReference type="SUPFAM" id="SSF64268">
    <property type="entry name" value="PX domain"/>
    <property type="match status" value="1"/>
</dbReference>
<dbReference type="SMART" id="SM00312">
    <property type="entry name" value="PX"/>
    <property type="match status" value="1"/>
</dbReference>
<dbReference type="STRING" id="1157962.A0A250XFW3"/>
<dbReference type="InterPro" id="IPR036871">
    <property type="entry name" value="PX_dom_sf"/>
</dbReference>
<dbReference type="PANTHER" id="PTHR10555:SF170">
    <property type="entry name" value="FI18122P1"/>
    <property type="match status" value="1"/>
</dbReference>
<dbReference type="GO" id="GO:0005768">
    <property type="term" value="C:endosome"/>
    <property type="evidence" value="ECO:0007669"/>
    <property type="project" value="UniProtKB-ARBA"/>
</dbReference>
<comment type="caution">
    <text evidence="3">The sequence shown here is derived from an EMBL/GenBank/DDBJ whole genome shotgun (WGS) entry which is preliminary data.</text>
</comment>
<dbReference type="InterPro" id="IPR001683">
    <property type="entry name" value="PX_dom"/>
</dbReference>
<feature type="compositionally biased region" description="Polar residues" evidence="1">
    <location>
        <begin position="23"/>
        <end position="35"/>
    </location>
</feature>
<dbReference type="AlphaFoldDB" id="A0A250XFW3"/>
<dbReference type="InterPro" id="IPR015404">
    <property type="entry name" value="Vps5_C"/>
</dbReference>
<keyword evidence="4" id="KW-1185">Reference proteome</keyword>
<dbReference type="InterPro" id="IPR027267">
    <property type="entry name" value="AH/BAR_dom_sf"/>
</dbReference>
<dbReference type="Pfam" id="PF00787">
    <property type="entry name" value="PX"/>
    <property type="match status" value="1"/>
</dbReference>
<evidence type="ECO:0000313" key="3">
    <source>
        <dbReference type="EMBL" id="GAX81957.1"/>
    </source>
</evidence>
<name>A0A250XFW3_9CHLO</name>
<protein>
    <recommendedName>
        <fullName evidence="2">PX domain-containing protein</fullName>
    </recommendedName>
</protein>
<dbReference type="Pfam" id="PF09325">
    <property type="entry name" value="Vps5"/>
    <property type="match status" value="1"/>
</dbReference>
<dbReference type="Gene3D" id="3.30.1520.10">
    <property type="entry name" value="Phox-like domain"/>
    <property type="match status" value="1"/>
</dbReference>